<gene>
    <name evidence="4" type="ORF">G3M48_000771</name>
</gene>
<dbReference type="SUPFAM" id="SSF53383">
    <property type="entry name" value="PLP-dependent transferases"/>
    <property type="match status" value="1"/>
</dbReference>
<dbReference type="InterPro" id="IPR015421">
    <property type="entry name" value="PyrdxlP-dep_Trfase_major"/>
</dbReference>
<dbReference type="AlphaFoldDB" id="A0AAW0RZV9"/>
<comment type="caution">
    <text evidence="4">The sequence shown here is derived from an EMBL/GenBank/DDBJ whole genome shotgun (WGS) entry which is preliminary data.</text>
</comment>
<dbReference type="EMBL" id="JAAHCF010000119">
    <property type="protein sequence ID" value="KAK8147893.1"/>
    <property type="molecule type" value="Genomic_DNA"/>
</dbReference>
<dbReference type="PANTHER" id="PTHR43094">
    <property type="entry name" value="AMINOTRANSFERASE"/>
    <property type="match status" value="1"/>
</dbReference>
<evidence type="ECO:0000256" key="2">
    <source>
        <dbReference type="ARBA" id="ARBA00022898"/>
    </source>
</evidence>
<comment type="similarity">
    <text evidence="1 3">Belongs to the class-III pyridoxal-phosphate-dependent aminotransferase family.</text>
</comment>
<dbReference type="Pfam" id="PF00202">
    <property type="entry name" value="Aminotran_3"/>
    <property type="match status" value="1"/>
</dbReference>
<evidence type="ECO:0000256" key="1">
    <source>
        <dbReference type="ARBA" id="ARBA00008954"/>
    </source>
</evidence>
<dbReference type="GO" id="GO:0008483">
    <property type="term" value="F:transaminase activity"/>
    <property type="evidence" value="ECO:0007669"/>
    <property type="project" value="InterPro"/>
</dbReference>
<organism evidence="4 5">
    <name type="scientific">Beauveria asiatica</name>
    <dbReference type="NCBI Taxonomy" id="1069075"/>
    <lineage>
        <taxon>Eukaryota</taxon>
        <taxon>Fungi</taxon>
        <taxon>Dikarya</taxon>
        <taxon>Ascomycota</taxon>
        <taxon>Pezizomycotina</taxon>
        <taxon>Sordariomycetes</taxon>
        <taxon>Hypocreomycetidae</taxon>
        <taxon>Hypocreales</taxon>
        <taxon>Cordycipitaceae</taxon>
        <taxon>Beauveria</taxon>
    </lineage>
</organism>
<dbReference type="Gene3D" id="3.40.640.10">
    <property type="entry name" value="Type I PLP-dependent aspartate aminotransferase-like (Major domain)"/>
    <property type="match status" value="2"/>
</dbReference>
<name>A0AAW0RZV9_9HYPO</name>
<protein>
    <recommendedName>
        <fullName evidence="6">Aminotransferase</fullName>
    </recommendedName>
</protein>
<dbReference type="Gene3D" id="3.90.1150.10">
    <property type="entry name" value="Aspartate Aminotransferase, domain 1"/>
    <property type="match status" value="1"/>
</dbReference>
<dbReference type="PANTHER" id="PTHR43094:SF1">
    <property type="entry name" value="AMINOTRANSFERASE CLASS-III"/>
    <property type="match status" value="1"/>
</dbReference>
<evidence type="ECO:0000313" key="4">
    <source>
        <dbReference type="EMBL" id="KAK8147893.1"/>
    </source>
</evidence>
<dbReference type="GO" id="GO:0005829">
    <property type="term" value="C:cytosol"/>
    <property type="evidence" value="ECO:0007669"/>
    <property type="project" value="TreeGrafter"/>
</dbReference>
<dbReference type="InterPro" id="IPR005814">
    <property type="entry name" value="Aminotrans_3"/>
</dbReference>
<keyword evidence="5" id="KW-1185">Reference proteome</keyword>
<evidence type="ECO:0000313" key="5">
    <source>
        <dbReference type="Proteomes" id="UP001397290"/>
    </source>
</evidence>
<dbReference type="InterPro" id="IPR015424">
    <property type="entry name" value="PyrdxlP-dep_Trfase"/>
</dbReference>
<evidence type="ECO:0000256" key="3">
    <source>
        <dbReference type="RuleBase" id="RU003560"/>
    </source>
</evidence>
<evidence type="ECO:0008006" key="6">
    <source>
        <dbReference type="Google" id="ProtNLM"/>
    </source>
</evidence>
<keyword evidence="2 3" id="KW-0663">Pyridoxal phosphate</keyword>
<dbReference type="Proteomes" id="UP001397290">
    <property type="component" value="Unassembled WGS sequence"/>
</dbReference>
<dbReference type="InterPro" id="IPR015422">
    <property type="entry name" value="PyrdxlP-dep_Trfase_small"/>
</dbReference>
<reference evidence="4 5" key="1">
    <citation type="submission" date="2020-02" db="EMBL/GenBank/DDBJ databases">
        <title>Comparative genomics of the hypocrealean fungal genus Beauvera.</title>
        <authorList>
            <person name="Showalter D.N."/>
            <person name="Bushley K.E."/>
            <person name="Rehner S.A."/>
        </authorList>
    </citation>
    <scope>NUCLEOTIDE SEQUENCE [LARGE SCALE GENOMIC DNA]</scope>
    <source>
        <strain evidence="4 5">ARSEF4384</strain>
    </source>
</reference>
<dbReference type="GO" id="GO:0030170">
    <property type="term" value="F:pyridoxal phosphate binding"/>
    <property type="evidence" value="ECO:0007669"/>
    <property type="project" value="InterPro"/>
</dbReference>
<sequence>MHTASPPKDLAKFLLQETTSQGLSKAYFVNSGGDAVEAAIKLIVAFHRANGNPHRTHFVSRKRSFHGNTIAAICLSNNPGRKIPYEEAFNRLDVSFISPAYAYRHQGSDKTEAQYSTRLVNGVKAEFCRIGRQNVAAFVAETAGGSTAGCIEAPRGYFEGTTCGNGHTGTYFAFESKGAVHPDIMIMGKGLSGGYLPLAATLINQNVHETIERARGFIHGHTYQAHPAIEFIADKRLKMPLAKDFAFRTKLRQFAHESGVAILSGSGTADSRAGDHILLAPPLTIKPAELDWMIGAVRQAYVKTEEAYKKRRAFN</sequence>
<accession>A0AAW0RZV9</accession>
<proteinExistence type="inferred from homology"/>